<dbReference type="GeneID" id="8101093"/>
<dbReference type="VEuPathDB" id="FungiDB:TSTA_088010"/>
<dbReference type="Proteomes" id="UP000001745">
    <property type="component" value="Unassembled WGS sequence"/>
</dbReference>
<protein>
    <submittedName>
        <fullName evidence="2">Uncharacterized protein</fullName>
    </submittedName>
</protein>
<evidence type="ECO:0000313" key="2">
    <source>
        <dbReference type="EMBL" id="EED21565.1"/>
    </source>
</evidence>
<keyword evidence="3" id="KW-1185">Reference proteome</keyword>
<feature type="chain" id="PRO_5002874715" evidence="1">
    <location>
        <begin position="21"/>
        <end position="49"/>
    </location>
</feature>
<reference evidence="3" key="1">
    <citation type="journal article" date="2015" name="Genome Announc.">
        <title>Genome sequence of the AIDS-associated pathogen Penicillium marneffei (ATCC18224) and its near taxonomic relative Talaromyces stipitatus (ATCC10500).</title>
        <authorList>
            <person name="Nierman W.C."/>
            <person name="Fedorova-Abrams N.D."/>
            <person name="Andrianopoulos A."/>
        </authorList>
    </citation>
    <scope>NUCLEOTIDE SEQUENCE [LARGE SCALE GENOMIC DNA]</scope>
    <source>
        <strain evidence="3">ATCC 10500 / CBS 375.48 / QM 6759 / NRRL 1006</strain>
    </source>
</reference>
<dbReference type="AlphaFoldDB" id="B8M2A1"/>
<evidence type="ECO:0000313" key="3">
    <source>
        <dbReference type="Proteomes" id="UP000001745"/>
    </source>
</evidence>
<sequence>MHSYKAVLLTILALTHFTVAAPIAEPHDDAVTRVYSPEEVDLKAIGDTY</sequence>
<proteinExistence type="predicted"/>
<accession>B8M2A1</accession>
<gene>
    <name evidence="2" type="ORF">TSTA_088010</name>
</gene>
<dbReference type="OrthoDB" id="4525357at2759"/>
<keyword evidence="1" id="KW-0732">Signal</keyword>
<dbReference type="InParanoid" id="B8M2A1"/>
<dbReference type="HOGENOM" id="CLU_3143972_0_0_1"/>
<evidence type="ECO:0000256" key="1">
    <source>
        <dbReference type="SAM" id="SignalP"/>
    </source>
</evidence>
<name>B8M2A1_TALSN</name>
<dbReference type="RefSeq" id="XP_002478528.1">
    <property type="nucleotide sequence ID" value="XM_002478483.1"/>
</dbReference>
<feature type="signal peptide" evidence="1">
    <location>
        <begin position="1"/>
        <end position="20"/>
    </location>
</feature>
<organism evidence="2 3">
    <name type="scientific">Talaromyces stipitatus (strain ATCC 10500 / CBS 375.48 / QM 6759 / NRRL 1006)</name>
    <name type="common">Penicillium stipitatum</name>
    <dbReference type="NCBI Taxonomy" id="441959"/>
    <lineage>
        <taxon>Eukaryota</taxon>
        <taxon>Fungi</taxon>
        <taxon>Dikarya</taxon>
        <taxon>Ascomycota</taxon>
        <taxon>Pezizomycotina</taxon>
        <taxon>Eurotiomycetes</taxon>
        <taxon>Eurotiomycetidae</taxon>
        <taxon>Eurotiales</taxon>
        <taxon>Trichocomaceae</taxon>
        <taxon>Talaromyces</taxon>
        <taxon>Talaromyces sect. Talaromyces</taxon>
    </lineage>
</organism>
<dbReference type="EMBL" id="EQ962653">
    <property type="protein sequence ID" value="EED21565.1"/>
    <property type="molecule type" value="Genomic_DNA"/>
</dbReference>